<dbReference type="InterPro" id="IPR019887">
    <property type="entry name" value="Tscrpt_reg_AsnC/Lrp_C"/>
</dbReference>
<dbReference type="PANTHER" id="PTHR30154">
    <property type="entry name" value="LEUCINE-RESPONSIVE REGULATORY PROTEIN"/>
    <property type="match status" value="1"/>
</dbReference>
<evidence type="ECO:0000256" key="2">
    <source>
        <dbReference type="ARBA" id="ARBA00023125"/>
    </source>
</evidence>
<dbReference type="GO" id="GO:0043200">
    <property type="term" value="P:response to amino acid"/>
    <property type="evidence" value="ECO:0007669"/>
    <property type="project" value="TreeGrafter"/>
</dbReference>
<dbReference type="GO" id="GO:0043565">
    <property type="term" value="F:sequence-specific DNA binding"/>
    <property type="evidence" value="ECO:0007669"/>
    <property type="project" value="InterPro"/>
</dbReference>
<dbReference type="Gene3D" id="3.30.70.920">
    <property type="match status" value="1"/>
</dbReference>
<dbReference type="EMBL" id="FTLW01000002">
    <property type="protein sequence ID" value="SIQ16573.1"/>
    <property type="molecule type" value="Genomic_DNA"/>
</dbReference>
<gene>
    <name evidence="5" type="ORF">SAMN05421546_0719</name>
</gene>
<reference evidence="6" key="1">
    <citation type="submission" date="2017-01" db="EMBL/GenBank/DDBJ databases">
        <authorList>
            <person name="Varghese N."/>
            <person name="Submissions S."/>
        </authorList>
    </citation>
    <scope>NUCLEOTIDE SEQUENCE [LARGE SCALE GENOMIC DNA]</scope>
    <source>
        <strain evidence="6">UM1</strain>
    </source>
</reference>
<evidence type="ECO:0000256" key="1">
    <source>
        <dbReference type="ARBA" id="ARBA00023015"/>
    </source>
</evidence>
<dbReference type="Proteomes" id="UP000241788">
    <property type="component" value="Unassembled WGS sequence"/>
</dbReference>
<dbReference type="PRINTS" id="PR00033">
    <property type="entry name" value="HTHASNC"/>
</dbReference>
<protein>
    <submittedName>
        <fullName evidence="5">DNA-binding transcriptional regulator, Lrp family</fullName>
    </submittedName>
</protein>
<dbReference type="InterPro" id="IPR019888">
    <property type="entry name" value="Tscrpt_reg_AsnC-like"/>
</dbReference>
<dbReference type="InterPro" id="IPR000485">
    <property type="entry name" value="AsnC-type_HTH_dom"/>
</dbReference>
<feature type="domain" description="HTH asnC-type" evidence="4">
    <location>
        <begin position="7"/>
        <end position="67"/>
    </location>
</feature>
<dbReference type="Gene3D" id="1.10.10.10">
    <property type="entry name" value="Winged helix-like DNA-binding domain superfamily/Winged helix DNA-binding domain"/>
    <property type="match status" value="1"/>
</dbReference>
<evidence type="ECO:0000313" key="5">
    <source>
        <dbReference type="EMBL" id="SIQ16573.1"/>
    </source>
</evidence>
<dbReference type="STRING" id="1604334.SAMN05421546_0719"/>
<keyword evidence="1" id="KW-0805">Transcription regulation</keyword>
<dbReference type="GO" id="GO:0005829">
    <property type="term" value="C:cytosol"/>
    <property type="evidence" value="ECO:0007669"/>
    <property type="project" value="TreeGrafter"/>
</dbReference>
<keyword evidence="2 5" id="KW-0238">DNA-binding</keyword>
<sequence length="159" mass="18232">MSVRPTLDNFDHALLALLQSDADRTLTELGDAVGLSPSAVQRRIKRYRESGLLHQVAILDPDVLPFTTLIAVWVSMERESMQELKSFYARMRETPEVQQCYQLAGDWDYLLIVATPTLPEYRALIERLFKPQKNIKRYESRVVLDTVKRGLALPSKQSI</sequence>
<dbReference type="PANTHER" id="PTHR30154:SF34">
    <property type="entry name" value="TRANSCRIPTIONAL REGULATOR AZLB"/>
    <property type="match status" value="1"/>
</dbReference>
<evidence type="ECO:0000313" key="6">
    <source>
        <dbReference type="Proteomes" id="UP000241788"/>
    </source>
</evidence>
<keyword evidence="6" id="KW-1185">Reference proteome</keyword>
<keyword evidence="3" id="KW-0804">Transcription</keyword>
<name>A0A1N6QIW0_9GAMM</name>
<proteinExistence type="predicted"/>
<accession>A0A1N6QIW0</accession>
<dbReference type="AlphaFoldDB" id="A0A1N6QIW0"/>
<dbReference type="RefSeq" id="WP_076585425.1">
    <property type="nucleotide sequence ID" value="NZ_FTLW01000002.1"/>
</dbReference>
<dbReference type="SUPFAM" id="SSF54909">
    <property type="entry name" value="Dimeric alpha+beta barrel"/>
    <property type="match status" value="1"/>
</dbReference>
<dbReference type="OrthoDB" id="8590699at2"/>
<evidence type="ECO:0000256" key="3">
    <source>
        <dbReference type="ARBA" id="ARBA00023163"/>
    </source>
</evidence>
<dbReference type="SMART" id="SM00344">
    <property type="entry name" value="HTH_ASNC"/>
    <property type="match status" value="1"/>
</dbReference>
<dbReference type="Pfam" id="PF13404">
    <property type="entry name" value="HTH_AsnC-type"/>
    <property type="match status" value="1"/>
</dbReference>
<dbReference type="InterPro" id="IPR036388">
    <property type="entry name" value="WH-like_DNA-bd_sf"/>
</dbReference>
<dbReference type="SUPFAM" id="SSF46785">
    <property type="entry name" value="Winged helix' DNA-binding domain"/>
    <property type="match status" value="1"/>
</dbReference>
<evidence type="ECO:0000259" key="4">
    <source>
        <dbReference type="PROSITE" id="PS50956"/>
    </source>
</evidence>
<dbReference type="InterPro" id="IPR011008">
    <property type="entry name" value="Dimeric_a/b-barrel"/>
</dbReference>
<dbReference type="Pfam" id="PF01037">
    <property type="entry name" value="AsnC_trans_reg"/>
    <property type="match status" value="1"/>
</dbReference>
<dbReference type="PROSITE" id="PS50956">
    <property type="entry name" value="HTH_ASNC_2"/>
    <property type="match status" value="1"/>
</dbReference>
<dbReference type="InterPro" id="IPR036390">
    <property type="entry name" value="WH_DNA-bd_sf"/>
</dbReference>
<organism evidence="5 6">
    <name type="scientific">Solilutibacter tolerans</name>
    <dbReference type="NCBI Taxonomy" id="1604334"/>
    <lineage>
        <taxon>Bacteria</taxon>
        <taxon>Pseudomonadati</taxon>
        <taxon>Pseudomonadota</taxon>
        <taxon>Gammaproteobacteria</taxon>
        <taxon>Lysobacterales</taxon>
        <taxon>Lysobacteraceae</taxon>
        <taxon>Solilutibacter</taxon>
    </lineage>
</organism>